<dbReference type="SMART" id="SM00028">
    <property type="entry name" value="TPR"/>
    <property type="match status" value="7"/>
</dbReference>
<keyword evidence="3" id="KW-1133">Transmembrane helix</keyword>
<reference evidence="4 5" key="1">
    <citation type="submission" date="2016-01" db="EMBL/GenBank/DDBJ databases">
        <authorList>
            <person name="Oliw E.H."/>
        </authorList>
    </citation>
    <scope>NUCLEOTIDE SEQUENCE [LARGE SCALE GENOMIC DNA]</scope>
    <source>
        <strain evidence="4">LMG 27134</strain>
    </source>
</reference>
<evidence type="ECO:0000256" key="3">
    <source>
        <dbReference type="SAM" id="Phobius"/>
    </source>
</evidence>
<dbReference type="Pfam" id="PF13432">
    <property type="entry name" value="TPR_16"/>
    <property type="match status" value="2"/>
</dbReference>
<evidence type="ECO:0000313" key="4">
    <source>
        <dbReference type="EMBL" id="SAL67564.1"/>
    </source>
</evidence>
<keyword evidence="1" id="KW-0677">Repeat</keyword>
<dbReference type="AlphaFoldDB" id="A0A158JFC2"/>
<dbReference type="InterPro" id="IPR002885">
    <property type="entry name" value="PPR_rpt"/>
</dbReference>
<gene>
    <name evidence="4" type="ORF">AWB69_07787</name>
</gene>
<dbReference type="Proteomes" id="UP000054683">
    <property type="component" value="Unassembled WGS sequence"/>
</dbReference>
<dbReference type="OrthoDB" id="8827351at2"/>
<dbReference type="PANTHER" id="PTHR44943">
    <property type="entry name" value="CELLULOSE SYNTHASE OPERON PROTEIN C"/>
    <property type="match status" value="1"/>
</dbReference>
<accession>A0A158JFC2</accession>
<dbReference type="Pfam" id="PF01535">
    <property type="entry name" value="PPR"/>
    <property type="match status" value="1"/>
</dbReference>
<protein>
    <submittedName>
        <fullName evidence="4">Tetratricopeptide repeat protein</fullName>
    </submittedName>
</protein>
<dbReference type="InterPro" id="IPR019734">
    <property type="entry name" value="TPR_rpt"/>
</dbReference>
<sequence length="807" mass="90482">MSIRYPLRRMWPILNVLVGAVLAGGVSMLANEAPDLFKNTHVLSGTIVAVLMLGMLSWVARNHSLSYRIEQEFVLFKTSEELKPEDFKFCVIGTGKRVLNPRTQHRPYFPNIYIQRQAVSYQDRFREPPEQIYSELELAAKLEDGVSFLLIGQPTDGKTRTLFQIAKRLREFIIIRPNPHADITEDSLRSLKKKKVLLVLDDLNDYENARINILDFYHTINSVTSLCAIVASCREGRELTNLRVTTTSPLQKVYEFLALKLVLRPVSDADKERLKVAIGESGRYPFPTLGAICMRGAFVLMRERFAALPASTQDCFRALQLLSEFEVTPLTQLRLRGVLATVFQRPTGEPAILRDQLNELANSGFILSSGHADPIRTEDAFIAGPEAAFYYGERNSREDDPLNLGLCLLDLKDAAGLNRLALWFYNRDNPGGAIVIFNAVLQSFFVETNSLFRFETAFAFRGAATLLGEQHEHDQAVSCYDEMFENFAEAPEAAIREQVAMAIRNKAFMLKQQSKFREAVACYDEVDRRYAEAPEVEIQVQVITALGDKGVLLNGQGQRELALGCYDEIERRHAQTSQPEIRPLVAAALLEKATVLFAQDKHDEAVACWREICHRFGKAPEPTIRECVAKALWEMASALSKQGRFEEALDVYGELDRRFENAQQITVRRMASIALQGKAAISVDLGRLDEAIACFDEIYRRHALDPDELLLRIAALALGSKADLLLEQGKYQAAVTCCDEISDAFGHSTEAQTCNVVIAALDMKAGAVSKRGMIWRFTAWLRSYIVRAGARRRVARGSPNRASVIGG</sequence>
<dbReference type="SUPFAM" id="SSF48452">
    <property type="entry name" value="TPR-like"/>
    <property type="match status" value="2"/>
</dbReference>
<evidence type="ECO:0000256" key="1">
    <source>
        <dbReference type="ARBA" id="ARBA00022737"/>
    </source>
</evidence>
<dbReference type="PANTHER" id="PTHR44943:SF8">
    <property type="entry name" value="TPR REPEAT-CONTAINING PROTEIN MJ0263"/>
    <property type="match status" value="1"/>
</dbReference>
<name>A0A158JFC2_9BURK</name>
<organism evidence="4 5">
    <name type="scientific">Caballeronia udeis</name>
    <dbReference type="NCBI Taxonomy" id="1232866"/>
    <lineage>
        <taxon>Bacteria</taxon>
        <taxon>Pseudomonadati</taxon>
        <taxon>Pseudomonadota</taxon>
        <taxon>Betaproteobacteria</taxon>
        <taxon>Burkholderiales</taxon>
        <taxon>Burkholderiaceae</taxon>
        <taxon>Caballeronia</taxon>
    </lineage>
</organism>
<keyword evidence="3" id="KW-0472">Membrane</keyword>
<evidence type="ECO:0000256" key="2">
    <source>
        <dbReference type="ARBA" id="ARBA00022803"/>
    </source>
</evidence>
<keyword evidence="2" id="KW-0802">TPR repeat</keyword>
<keyword evidence="3" id="KW-0812">Transmembrane</keyword>
<dbReference type="EMBL" id="FCOK02000085">
    <property type="protein sequence ID" value="SAL67564.1"/>
    <property type="molecule type" value="Genomic_DNA"/>
</dbReference>
<dbReference type="InterPro" id="IPR011990">
    <property type="entry name" value="TPR-like_helical_dom_sf"/>
</dbReference>
<evidence type="ECO:0000313" key="5">
    <source>
        <dbReference type="Proteomes" id="UP000054683"/>
    </source>
</evidence>
<feature type="transmembrane region" description="Helical" evidence="3">
    <location>
        <begin position="12"/>
        <end position="30"/>
    </location>
</feature>
<dbReference type="Gene3D" id="1.25.40.10">
    <property type="entry name" value="Tetratricopeptide repeat domain"/>
    <property type="match status" value="1"/>
</dbReference>
<feature type="transmembrane region" description="Helical" evidence="3">
    <location>
        <begin position="42"/>
        <end position="60"/>
    </location>
</feature>
<proteinExistence type="predicted"/>
<dbReference type="InterPro" id="IPR051685">
    <property type="entry name" value="Ycf3/AcsC/BcsC/TPR_MFPF"/>
</dbReference>